<protein>
    <submittedName>
        <fullName evidence="4">YsnF/AvaK domain-containing protein</fullName>
    </submittedName>
</protein>
<dbReference type="InterPro" id="IPR025889">
    <property type="entry name" value="GSP17M-like_dom"/>
</dbReference>
<dbReference type="AlphaFoldDB" id="A0A4R5VIK7"/>
<dbReference type="Proteomes" id="UP000295132">
    <property type="component" value="Unassembled WGS sequence"/>
</dbReference>
<organism evidence="4 5">
    <name type="scientific">Bacillus salipaludis</name>
    <dbReference type="NCBI Taxonomy" id="2547811"/>
    <lineage>
        <taxon>Bacteria</taxon>
        <taxon>Bacillati</taxon>
        <taxon>Bacillota</taxon>
        <taxon>Bacilli</taxon>
        <taxon>Bacillales</taxon>
        <taxon>Bacillaceae</taxon>
        <taxon>Bacillus</taxon>
    </lineage>
</organism>
<evidence type="ECO:0000259" key="3">
    <source>
        <dbReference type="Pfam" id="PF11181"/>
    </source>
</evidence>
<dbReference type="PANTHER" id="PTHR38463:SF1">
    <property type="entry name" value="STRESS RESPONSE PROTEIN YSNF"/>
    <property type="match status" value="1"/>
</dbReference>
<feature type="compositionally biased region" description="Low complexity" evidence="1">
    <location>
        <begin position="361"/>
        <end position="371"/>
    </location>
</feature>
<feature type="compositionally biased region" description="Polar residues" evidence="1">
    <location>
        <begin position="291"/>
        <end position="309"/>
    </location>
</feature>
<dbReference type="NCBIfam" id="TIGR02271">
    <property type="entry name" value="YsnF/AvaK domain"/>
    <property type="match status" value="1"/>
</dbReference>
<dbReference type="InterPro" id="IPR019060">
    <property type="entry name" value="DUF2382"/>
</dbReference>
<name>A0A4R5VIK7_9BACI</name>
<evidence type="ECO:0000256" key="1">
    <source>
        <dbReference type="SAM" id="MobiDB-lite"/>
    </source>
</evidence>
<evidence type="ECO:0000313" key="4">
    <source>
        <dbReference type="EMBL" id="TDK55391.1"/>
    </source>
</evidence>
<dbReference type="EMBL" id="SMYO01000031">
    <property type="protein sequence ID" value="TDK55391.1"/>
    <property type="molecule type" value="Genomic_DNA"/>
</dbReference>
<feature type="compositionally biased region" description="Basic and acidic residues" evidence="1">
    <location>
        <begin position="375"/>
        <end position="388"/>
    </location>
</feature>
<dbReference type="Pfam" id="PF09557">
    <property type="entry name" value="DUF2382"/>
    <property type="match status" value="1"/>
</dbReference>
<sequence length="396" mass="44977">MRMEKRIVGTFNSESEVLYVIEGLKRQGHSETDMMVVAENRSNIPLITSHTGVMVEADMQMSTLTGVMMDNFVTMMTAGMGGRPARALSSRLIERGLSEFTAKQCEEEIKKGKITLLVDTYGTYESPNFKTQYKYESPINKTYETQYETEKTRSVPLSEEQLDITKQRVEVGELQLRKEVVEEERTVLVPLMREEVYIERRPVIDGNYDGRPFSGDEIIRIPITEERIEVTKRPVVVEEVIVGKRKIQETKQVQDVIKKEEARIERSVPSSMESWTPVNHLTDVGQEKVSNDSPNNLSVEGIPNNTTFVMSEDQTDETREKRTGSVAIQAEKNKPELSASKKDKTSRALTDSSDRNKNENESSVANSAVSVILEATHDEKNSTKEEKNKNKKNQQK</sequence>
<accession>A0A4R5VIK7</accession>
<feature type="domain" description="DUF2382" evidence="2">
    <location>
        <begin position="156"/>
        <end position="264"/>
    </location>
</feature>
<reference evidence="4 5" key="1">
    <citation type="submission" date="2019-03" db="EMBL/GenBank/DDBJ databases">
        <title>Bacillus niacini sp. nov. a Nicotinate-Metabolizing Mesophile Isolated from Soil.</title>
        <authorList>
            <person name="Zhang G."/>
        </authorList>
    </citation>
    <scope>NUCLEOTIDE SEQUENCE [LARGE SCALE GENOMIC DNA]</scope>
    <source>
        <strain evidence="4 5">WN066</strain>
    </source>
</reference>
<dbReference type="Pfam" id="PF11181">
    <property type="entry name" value="YflT"/>
    <property type="match status" value="1"/>
</dbReference>
<feature type="compositionally biased region" description="Basic and acidic residues" evidence="1">
    <location>
        <begin position="331"/>
        <end position="360"/>
    </location>
</feature>
<evidence type="ECO:0000259" key="2">
    <source>
        <dbReference type="Pfam" id="PF09557"/>
    </source>
</evidence>
<feature type="domain" description="General stress protein 17M-like" evidence="3">
    <location>
        <begin position="7"/>
        <end position="112"/>
    </location>
</feature>
<dbReference type="PANTHER" id="PTHR38463">
    <property type="entry name" value="STRESS RESPONSE PROTEIN YSNF"/>
    <property type="match status" value="1"/>
</dbReference>
<proteinExistence type="predicted"/>
<evidence type="ECO:0000313" key="5">
    <source>
        <dbReference type="Proteomes" id="UP000295132"/>
    </source>
</evidence>
<gene>
    <name evidence="4" type="ORF">E2K98_28215</name>
</gene>
<feature type="region of interest" description="Disordered" evidence="1">
    <location>
        <begin position="285"/>
        <end position="396"/>
    </location>
</feature>
<dbReference type="InterPro" id="IPR052967">
    <property type="entry name" value="Stress_Response_Assoc"/>
</dbReference>
<comment type="caution">
    <text evidence="4">The sequence shown here is derived from an EMBL/GenBank/DDBJ whole genome shotgun (WGS) entry which is preliminary data.</text>
</comment>